<keyword evidence="7" id="KW-1185">Reference proteome</keyword>
<dbReference type="RefSeq" id="WP_039689268.1">
    <property type="nucleotide sequence ID" value="NZ_CP009302.1"/>
</dbReference>
<dbReference type="OrthoDB" id="9775518at2"/>
<dbReference type="InterPro" id="IPR039420">
    <property type="entry name" value="WalR-like"/>
</dbReference>
<dbReference type="SUPFAM" id="SSF52172">
    <property type="entry name" value="CheY-like"/>
    <property type="match status" value="1"/>
</dbReference>
<dbReference type="PANTHER" id="PTHR48111">
    <property type="entry name" value="REGULATOR OF RPOS"/>
    <property type="match status" value="1"/>
</dbReference>
<protein>
    <recommendedName>
        <fullName evidence="8">DNA-binding response regulator</fullName>
    </recommendedName>
</protein>
<dbReference type="PROSITE" id="PS51755">
    <property type="entry name" value="OMPR_PHOB"/>
    <property type="match status" value="1"/>
</dbReference>
<dbReference type="CDD" id="cd00383">
    <property type="entry name" value="trans_reg_C"/>
    <property type="match status" value="1"/>
</dbReference>
<reference evidence="6 7" key="2">
    <citation type="journal article" date="2015" name="Genome Announc.">
        <title>Complete Genome Sequence of Coriobacteriaceae Strain 68-1-3, a Novel Mucus-Degrading Isolate from the Swine Intestinal Tract.</title>
        <authorList>
            <person name="Looft T."/>
            <person name="Bayles D.O."/>
            <person name="Alt D.P."/>
            <person name="Stanton T.B."/>
        </authorList>
    </citation>
    <scope>NUCLEOTIDE SEQUENCE [LARGE SCALE GENOMIC DNA]</scope>
    <source>
        <strain evidence="6 7">68-1-3</strain>
    </source>
</reference>
<evidence type="ECO:0008006" key="8">
    <source>
        <dbReference type="Google" id="ProtNLM"/>
    </source>
</evidence>
<dbReference type="InterPro" id="IPR001789">
    <property type="entry name" value="Sig_transdc_resp-reg_receiver"/>
</dbReference>
<proteinExistence type="predicted"/>
<feature type="domain" description="Response regulatory" evidence="4">
    <location>
        <begin position="12"/>
        <end position="134"/>
    </location>
</feature>
<dbReference type="SMART" id="SM00448">
    <property type="entry name" value="REC"/>
    <property type="match status" value="1"/>
</dbReference>
<evidence type="ECO:0000259" key="4">
    <source>
        <dbReference type="PROSITE" id="PS50110"/>
    </source>
</evidence>
<dbReference type="InterPro" id="IPR011006">
    <property type="entry name" value="CheY-like_superfamily"/>
</dbReference>
<dbReference type="SMART" id="SM00862">
    <property type="entry name" value="Trans_reg_C"/>
    <property type="match status" value="1"/>
</dbReference>
<dbReference type="PANTHER" id="PTHR48111:SF52">
    <property type="entry name" value="TRANSCRIPTIONAL REGULATORY PROTEIN YVRH"/>
    <property type="match status" value="1"/>
</dbReference>
<reference evidence="7" key="1">
    <citation type="submission" date="2014-08" db="EMBL/GenBank/DDBJ databases">
        <title>Coriobacteriaceae sp. complete genome.</title>
        <authorList>
            <person name="Looft T."/>
            <person name="Bayles D.O."/>
            <person name="Stanton T.B."/>
        </authorList>
    </citation>
    <scope>NUCLEOTIDE SEQUENCE [LARGE SCALE GENOMIC DNA]</scope>
    <source>
        <strain evidence="7">68-1-3</strain>
    </source>
</reference>
<dbReference type="GO" id="GO:0000156">
    <property type="term" value="F:phosphorelay response regulator activity"/>
    <property type="evidence" value="ECO:0007669"/>
    <property type="project" value="TreeGrafter"/>
</dbReference>
<evidence type="ECO:0000256" key="3">
    <source>
        <dbReference type="PROSITE-ProRule" id="PRU01091"/>
    </source>
</evidence>
<dbReference type="Gene3D" id="3.40.50.2300">
    <property type="match status" value="1"/>
</dbReference>
<gene>
    <name evidence="6" type="ORF">JI75_05220</name>
</gene>
<dbReference type="Proteomes" id="UP000031121">
    <property type="component" value="Chromosome"/>
</dbReference>
<dbReference type="KEGG" id="cbac:JI75_05220"/>
<dbReference type="InterPro" id="IPR001867">
    <property type="entry name" value="OmpR/PhoB-type_DNA-bd"/>
</dbReference>
<dbReference type="PROSITE" id="PS50110">
    <property type="entry name" value="RESPONSE_REGULATORY"/>
    <property type="match status" value="1"/>
</dbReference>
<dbReference type="AlphaFoldDB" id="A0A0A8B492"/>
<feature type="DNA-binding region" description="OmpR/PhoB-type" evidence="3">
    <location>
        <begin position="142"/>
        <end position="240"/>
    </location>
</feature>
<evidence type="ECO:0000259" key="5">
    <source>
        <dbReference type="PROSITE" id="PS51755"/>
    </source>
</evidence>
<sequence>MGSVESYLLEKHIVVVDDEAALRDLVTSIFEQEGFSKVTTFASPLEALAYCRQAKANGETVDLFVLDVMMPVLDGFALLGEIRAIQGFQRTPALFLTAKDEPSDRIDGLGRGADDYIAKPFLPQELVLRMLAVLRRCYARESPSIDLGFCKVDLDTAEVERPDGTVMLTAKEHDILEVLAQNRGRIVTIDALSNACWGDSFGYENTLMAHVRRLREKIEEDPSNPTSLVTARGLGYKLNVRG</sequence>
<evidence type="ECO:0000313" key="7">
    <source>
        <dbReference type="Proteomes" id="UP000031121"/>
    </source>
</evidence>
<dbReference type="Pfam" id="PF00486">
    <property type="entry name" value="Trans_reg_C"/>
    <property type="match status" value="1"/>
</dbReference>
<feature type="domain" description="OmpR/PhoB-type" evidence="5">
    <location>
        <begin position="142"/>
        <end position="240"/>
    </location>
</feature>
<keyword evidence="1 3" id="KW-0238">DNA-binding</keyword>
<organism evidence="6 7">
    <name type="scientific">Berryella intestinalis</name>
    <dbReference type="NCBI Taxonomy" id="1531429"/>
    <lineage>
        <taxon>Bacteria</taxon>
        <taxon>Bacillati</taxon>
        <taxon>Actinomycetota</taxon>
        <taxon>Coriobacteriia</taxon>
        <taxon>Eggerthellales</taxon>
        <taxon>Eggerthellaceae</taxon>
        <taxon>Berryella</taxon>
    </lineage>
</organism>
<feature type="modified residue" description="4-aspartylphosphate" evidence="2">
    <location>
        <position position="67"/>
    </location>
</feature>
<name>A0A0A8B492_9ACTN</name>
<dbReference type="EMBL" id="CP009302">
    <property type="protein sequence ID" value="AJC12154.1"/>
    <property type="molecule type" value="Genomic_DNA"/>
</dbReference>
<dbReference type="STRING" id="1531429.JI75_05220"/>
<dbReference type="GO" id="GO:0006355">
    <property type="term" value="P:regulation of DNA-templated transcription"/>
    <property type="evidence" value="ECO:0007669"/>
    <property type="project" value="InterPro"/>
</dbReference>
<evidence type="ECO:0000256" key="1">
    <source>
        <dbReference type="ARBA" id="ARBA00023125"/>
    </source>
</evidence>
<dbReference type="InterPro" id="IPR036388">
    <property type="entry name" value="WH-like_DNA-bd_sf"/>
</dbReference>
<keyword evidence="2" id="KW-0597">Phosphoprotein</keyword>
<accession>A0A0A8B492</accession>
<evidence type="ECO:0000256" key="2">
    <source>
        <dbReference type="PROSITE-ProRule" id="PRU00169"/>
    </source>
</evidence>
<dbReference type="GO" id="GO:0000976">
    <property type="term" value="F:transcription cis-regulatory region binding"/>
    <property type="evidence" value="ECO:0007669"/>
    <property type="project" value="TreeGrafter"/>
</dbReference>
<evidence type="ECO:0000313" key="6">
    <source>
        <dbReference type="EMBL" id="AJC12154.1"/>
    </source>
</evidence>
<dbReference type="Gene3D" id="1.10.10.10">
    <property type="entry name" value="Winged helix-like DNA-binding domain superfamily/Winged helix DNA-binding domain"/>
    <property type="match status" value="1"/>
</dbReference>
<dbReference type="Pfam" id="PF00072">
    <property type="entry name" value="Response_reg"/>
    <property type="match status" value="1"/>
</dbReference>
<dbReference type="GO" id="GO:0005829">
    <property type="term" value="C:cytosol"/>
    <property type="evidence" value="ECO:0007669"/>
    <property type="project" value="TreeGrafter"/>
</dbReference>
<dbReference type="HOGENOM" id="CLU_000445_30_4_11"/>
<dbReference type="GO" id="GO:0032993">
    <property type="term" value="C:protein-DNA complex"/>
    <property type="evidence" value="ECO:0007669"/>
    <property type="project" value="TreeGrafter"/>
</dbReference>